<dbReference type="EMBL" id="SGXC01000003">
    <property type="protein sequence ID" value="RZS78633.1"/>
    <property type="molecule type" value="Genomic_DNA"/>
</dbReference>
<comment type="caution">
    <text evidence="3">The sequence shown here is derived from an EMBL/GenBank/DDBJ whole genome shotgun (WGS) entry which is preliminary data.</text>
</comment>
<dbReference type="Pfam" id="PF02321">
    <property type="entry name" value="OEP"/>
    <property type="match status" value="2"/>
</dbReference>
<dbReference type="Proteomes" id="UP000292445">
    <property type="component" value="Unassembled WGS sequence"/>
</dbReference>
<organism evidence="3 4">
    <name type="scientific">Pigmentiphaga kullae</name>
    <dbReference type="NCBI Taxonomy" id="151784"/>
    <lineage>
        <taxon>Bacteria</taxon>
        <taxon>Pseudomonadati</taxon>
        <taxon>Pseudomonadota</taxon>
        <taxon>Betaproteobacteria</taxon>
        <taxon>Burkholderiales</taxon>
        <taxon>Alcaligenaceae</taxon>
        <taxon>Pigmentiphaga</taxon>
    </lineage>
</organism>
<evidence type="ECO:0000313" key="4">
    <source>
        <dbReference type="Proteomes" id="UP000292445"/>
    </source>
</evidence>
<dbReference type="SUPFAM" id="SSF56954">
    <property type="entry name" value="Outer membrane efflux proteins (OEP)"/>
    <property type="match status" value="1"/>
</dbReference>
<comment type="similarity">
    <text evidence="1">Belongs to the outer membrane factor (OMF) (TC 1.B.17) family.</text>
</comment>
<dbReference type="PANTHER" id="PTHR30203:SF24">
    <property type="entry name" value="BLR4935 PROTEIN"/>
    <property type="match status" value="1"/>
</dbReference>
<dbReference type="AlphaFoldDB" id="A0A4Q7N969"/>
<gene>
    <name evidence="3" type="ORF">EV675_5288</name>
</gene>
<dbReference type="RefSeq" id="WP_130361494.1">
    <property type="nucleotide sequence ID" value="NZ_SGXC01000003.1"/>
</dbReference>
<keyword evidence="4" id="KW-1185">Reference proteome</keyword>
<sequence length="406" mass="44420">MRKYLGILLVALCLPAARAADLPPALGTEVSLPQLLELVKTSSPALQAERTQVAMAEADLMTAQTFSNPSVGYTHKRGEKETTISQDIPIFGQRGARIESARSGVDAARAQLRLVYAQALQDAARDFMSLLVSQEREKRWLDAKDDLEGAFRIVQGQVQAGARSRYDLTRLEVERASLDAQLAQAQAETLQASARVAASVGAPAWRPRAAGSIVSHWTALNFDAIWPQAQNRLPSVRAALAQQAYAEKQLEAERRQAYPTPTFMVGRLNNSEGRSTEYGVSVAIPLFDRNQGPIARAAAEADGMRLRSRAIVVAAESELRRATEQLGRRQQLADRFEKEGLSMIPRLRQMAQDSYTLGRGSILDLVDAIQAVAEKKNTYLDLLEAVMQAEVDVRIASGELGADLLE</sequence>
<feature type="chain" id="PRO_5020457882" evidence="2">
    <location>
        <begin position="20"/>
        <end position="406"/>
    </location>
</feature>
<dbReference type="PANTHER" id="PTHR30203">
    <property type="entry name" value="OUTER MEMBRANE CATION EFFLUX PROTEIN"/>
    <property type="match status" value="1"/>
</dbReference>
<dbReference type="Gene3D" id="1.20.1600.10">
    <property type="entry name" value="Outer membrane efflux proteins (OEP)"/>
    <property type="match status" value="1"/>
</dbReference>
<accession>A0A4Q7N969</accession>
<proteinExistence type="inferred from homology"/>
<evidence type="ECO:0000256" key="2">
    <source>
        <dbReference type="SAM" id="SignalP"/>
    </source>
</evidence>
<evidence type="ECO:0000256" key="1">
    <source>
        <dbReference type="ARBA" id="ARBA00007613"/>
    </source>
</evidence>
<dbReference type="InterPro" id="IPR003423">
    <property type="entry name" value="OMP_efflux"/>
</dbReference>
<feature type="signal peptide" evidence="2">
    <location>
        <begin position="1"/>
        <end position="19"/>
    </location>
</feature>
<dbReference type="GO" id="GO:0015562">
    <property type="term" value="F:efflux transmembrane transporter activity"/>
    <property type="evidence" value="ECO:0007669"/>
    <property type="project" value="InterPro"/>
</dbReference>
<dbReference type="OrthoDB" id="9772909at2"/>
<keyword evidence="2" id="KW-0732">Signal</keyword>
<reference evidence="3 4" key="1">
    <citation type="submission" date="2019-02" db="EMBL/GenBank/DDBJ databases">
        <title>Genomic Encyclopedia of Type Strains, Phase IV (KMG-IV): sequencing the most valuable type-strain genomes for metagenomic binning, comparative biology and taxonomic classification.</title>
        <authorList>
            <person name="Goeker M."/>
        </authorList>
    </citation>
    <scope>NUCLEOTIDE SEQUENCE [LARGE SCALE GENOMIC DNA]</scope>
    <source>
        <strain evidence="3 4">K24</strain>
    </source>
</reference>
<protein>
    <submittedName>
        <fullName evidence="3">Cobalt-zinc-cadmium efflux system outer membrane protein</fullName>
    </submittedName>
</protein>
<dbReference type="InterPro" id="IPR010131">
    <property type="entry name" value="MdtP/NodT-like"/>
</dbReference>
<evidence type="ECO:0000313" key="3">
    <source>
        <dbReference type="EMBL" id="RZS78633.1"/>
    </source>
</evidence>
<name>A0A4Q7N969_9BURK</name>